<evidence type="ECO:0000313" key="2">
    <source>
        <dbReference type="EMBL" id="KIM49809.1"/>
    </source>
</evidence>
<feature type="region of interest" description="Disordered" evidence="1">
    <location>
        <begin position="1"/>
        <end position="54"/>
    </location>
</feature>
<sequence length="54" mass="6101">MDAVGTWNGGGLHEGDPGSWKPTRMRPRGGSRQRRRYRHGDQQAGSEQWEAHQA</sequence>
<keyword evidence="3" id="KW-1185">Reference proteome</keyword>
<accession>A0A0C3D057</accession>
<feature type="compositionally biased region" description="Basic residues" evidence="1">
    <location>
        <begin position="23"/>
        <end position="38"/>
    </location>
</feature>
<reference evidence="3" key="2">
    <citation type="submission" date="2015-01" db="EMBL/GenBank/DDBJ databases">
        <title>Evolutionary Origins and Diversification of the Mycorrhizal Mutualists.</title>
        <authorList>
            <consortium name="DOE Joint Genome Institute"/>
            <consortium name="Mycorrhizal Genomics Consortium"/>
            <person name="Kohler A."/>
            <person name="Kuo A."/>
            <person name="Nagy L.G."/>
            <person name="Floudas D."/>
            <person name="Copeland A."/>
            <person name="Barry K.W."/>
            <person name="Cichocki N."/>
            <person name="Veneault-Fourrey C."/>
            <person name="LaButti K."/>
            <person name="Lindquist E.A."/>
            <person name="Lipzen A."/>
            <person name="Lundell T."/>
            <person name="Morin E."/>
            <person name="Murat C."/>
            <person name="Riley R."/>
            <person name="Ohm R."/>
            <person name="Sun H."/>
            <person name="Tunlid A."/>
            <person name="Henrissat B."/>
            <person name="Grigoriev I.V."/>
            <person name="Hibbett D.S."/>
            <person name="Martin F."/>
        </authorList>
    </citation>
    <scope>NUCLEOTIDE SEQUENCE [LARGE SCALE GENOMIC DNA]</scope>
    <source>
        <strain evidence="3">h7</strain>
    </source>
</reference>
<reference evidence="2 3" key="1">
    <citation type="submission" date="2014-04" db="EMBL/GenBank/DDBJ databases">
        <authorList>
            <consortium name="DOE Joint Genome Institute"/>
            <person name="Kuo A."/>
            <person name="Gay G."/>
            <person name="Dore J."/>
            <person name="Kohler A."/>
            <person name="Nagy L.G."/>
            <person name="Floudas D."/>
            <person name="Copeland A."/>
            <person name="Barry K.W."/>
            <person name="Cichocki N."/>
            <person name="Veneault-Fourrey C."/>
            <person name="LaButti K."/>
            <person name="Lindquist E.A."/>
            <person name="Lipzen A."/>
            <person name="Lundell T."/>
            <person name="Morin E."/>
            <person name="Murat C."/>
            <person name="Sun H."/>
            <person name="Tunlid A."/>
            <person name="Henrissat B."/>
            <person name="Grigoriev I.V."/>
            <person name="Hibbett D.S."/>
            <person name="Martin F."/>
            <person name="Nordberg H.P."/>
            <person name="Cantor M.N."/>
            <person name="Hua S.X."/>
        </authorList>
    </citation>
    <scope>NUCLEOTIDE SEQUENCE [LARGE SCALE GENOMIC DNA]</scope>
    <source>
        <strain evidence="3">h7</strain>
    </source>
</reference>
<evidence type="ECO:0000256" key="1">
    <source>
        <dbReference type="SAM" id="MobiDB-lite"/>
    </source>
</evidence>
<dbReference type="EMBL" id="KN831768">
    <property type="protein sequence ID" value="KIM49809.1"/>
    <property type="molecule type" value="Genomic_DNA"/>
</dbReference>
<protein>
    <submittedName>
        <fullName evidence="2">Uncharacterized protein</fullName>
    </submittedName>
</protein>
<dbReference type="HOGENOM" id="CLU_3050528_0_0_1"/>
<dbReference type="AlphaFoldDB" id="A0A0C3D057"/>
<name>A0A0C3D057_HEBCY</name>
<dbReference type="Proteomes" id="UP000053424">
    <property type="component" value="Unassembled WGS sequence"/>
</dbReference>
<gene>
    <name evidence="2" type="ORF">M413DRAFT_116430</name>
</gene>
<organism evidence="2 3">
    <name type="scientific">Hebeloma cylindrosporum</name>
    <dbReference type="NCBI Taxonomy" id="76867"/>
    <lineage>
        <taxon>Eukaryota</taxon>
        <taxon>Fungi</taxon>
        <taxon>Dikarya</taxon>
        <taxon>Basidiomycota</taxon>
        <taxon>Agaricomycotina</taxon>
        <taxon>Agaricomycetes</taxon>
        <taxon>Agaricomycetidae</taxon>
        <taxon>Agaricales</taxon>
        <taxon>Agaricineae</taxon>
        <taxon>Hymenogastraceae</taxon>
        <taxon>Hebeloma</taxon>
    </lineage>
</organism>
<proteinExistence type="predicted"/>
<evidence type="ECO:0000313" key="3">
    <source>
        <dbReference type="Proteomes" id="UP000053424"/>
    </source>
</evidence>